<sequence length="467" mass="49939">MSRATQVDSLQLEDVSNYLDTQTPSNHSAISSTETVPPEGAVSALERWNQSKTNIFKIISTFFGFVVMGANDAAYGALIPYLGTYYKVSYTVVSLVFLSPFAGYVAAAALNNTLHKTVGQRGVAILGPGSHLVAYIVISLHPPYPVLVIVFILAGFGNGILDAAWNAWIGNLANPNEILGFLHGFYGVGATIAPLIATTMITRRGLQWYSFYYVMIGAAALELLTSTAAFWKESGIRFRMSLSDETIRGATRAALKTRVAWVSAFFLLVYVGIEVALGGWVVTFMIEVRHGAEFESGLIATGFWLGITVGRVVLGFVTPRLGENLSILLYLASAMGMQLLFWLVPSFTVSSIAVGFVGFCLGPLFPAVVVATTKLLPPHLHVATIGFAAAFGGGGACILPFAVGAIAQAAGVRVLQPIILSMLAVALFLWAFGMPRISGEEGKKDGKIAKTKQVVSNYFHGCFTARL</sequence>
<name>A0AAV9N6I2_9EURO</name>
<gene>
    <name evidence="9" type="ORF">LTR84_005704</name>
</gene>
<feature type="transmembrane region" description="Helical" evidence="7">
    <location>
        <begin position="55"/>
        <end position="82"/>
    </location>
</feature>
<dbReference type="GO" id="GO:0016020">
    <property type="term" value="C:membrane"/>
    <property type="evidence" value="ECO:0007669"/>
    <property type="project" value="TreeGrafter"/>
</dbReference>
<evidence type="ECO:0000256" key="3">
    <source>
        <dbReference type="ARBA" id="ARBA00022448"/>
    </source>
</evidence>
<dbReference type="Gene3D" id="1.20.1250.20">
    <property type="entry name" value="MFS general substrate transporter like domains"/>
    <property type="match status" value="2"/>
</dbReference>
<dbReference type="GO" id="GO:0012505">
    <property type="term" value="C:endomembrane system"/>
    <property type="evidence" value="ECO:0007669"/>
    <property type="project" value="UniProtKB-SubCell"/>
</dbReference>
<feature type="transmembrane region" description="Helical" evidence="7">
    <location>
        <begin position="178"/>
        <end position="197"/>
    </location>
</feature>
<keyword evidence="5 7" id="KW-1133">Transmembrane helix</keyword>
<dbReference type="FunFam" id="1.20.1250.20:FF:000308">
    <property type="entry name" value="MFS efflux transporter"/>
    <property type="match status" value="1"/>
</dbReference>
<feature type="transmembrane region" description="Helical" evidence="7">
    <location>
        <begin position="122"/>
        <end position="140"/>
    </location>
</feature>
<evidence type="ECO:0000256" key="6">
    <source>
        <dbReference type="ARBA" id="ARBA00023136"/>
    </source>
</evidence>
<accession>A0AAV9N6I2</accession>
<evidence type="ECO:0000256" key="4">
    <source>
        <dbReference type="ARBA" id="ARBA00022692"/>
    </source>
</evidence>
<dbReference type="EMBL" id="JAVRRD010000021">
    <property type="protein sequence ID" value="KAK5048613.1"/>
    <property type="molecule type" value="Genomic_DNA"/>
</dbReference>
<proteinExistence type="inferred from homology"/>
<evidence type="ECO:0000313" key="10">
    <source>
        <dbReference type="Proteomes" id="UP001358417"/>
    </source>
</evidence>
<dbReference type="AlphaFoldDB" id="A0AAV9N6I2"/>
<feature type="transmembrane region" description="Helical" evidence="7">
    <location>
        <begin position="350"/>
        <end position="370"/>
    </location>
</feature>
<feature type="transmembrane region" description="Helical" evidence="7">
    <location>
        <begin position="298"/>
        <end position="318"/>
    </location>
</feature>
<dbReference type="InterPro" id="IPR036259">
    <property type="entry name" value="MFS_trans_sf"/>
</dbReference>
<dbReference type="GO" id="GO:0022857">
    <property type="term" value="F:transmembrane transporter activity"/>
    <property type="evidence" value="ECO:0007669"/>
    <property type="project" value="InterPro"/>
</dbReference>
<feature type="transmembrane region" description="Helical" evidence="7">
    <location>
        <begin position="382"/>
        <end position="408"/>
    </location>
</feature>
<dbReference type="FunFam" id="1.20.1250.20:FF:000286">
    <property type="entry name" value="MFS efflux transporter"/>
    <property type="match status" value="1"/>
</dbReference>
<evidence type="ECO:0000256" key="5">
    <source>
        <dbReference type="ARBA" id="ARBA00022989"/>
    </source>
</evidence>
<keyword evidence="10" id="KW-1185">Reference proteome</keyword>
<dbReference type="InterPro" id="IPR011701">
    <property type="entry name" value="MFS"/>
</dbReference>
<dbReference type="InterPro" id="IPR020846">
    <property type="entry name" value="MFS_dom"/>
</dbReference>
<dbReference type="RefSeq" id="XP_064703972.1">
    <property type="nucleotide sequence ID" value="XM_064849269.1"/>
</dbReference>
<evidence type="ECO:0000256" key="2">
    <source>
        <dbReference type="ARBA" id="ARBA00008335"/>
    </source>
</evidence>
<keyword evidence="6 7" id="KW-0472">Membrane</keyword>
<evidence type="ECO:0000256" key="1">
    <source>
        <dbReference type="ARBA" id="ARBA00004127"/>
    </source>
</evidence>
<feature type="transmembrane region" description="Helical" evidence="7">
    <location>
        <begin position="259"/>
        <end position="286"/>
    </location>
</feature>
<dbReference type="SUPFAM" id="SSF103473">
    <property type="entry name" value="MFS general substrate transporter"/>
    <property type="match status" value="1"/>
</dbReference>
<evidence type="ECO:0000259" key="8">
    <source>
        <dbReference type="PROSITE" id="PS50850"/>
    </source>
</evidence>
<comment type="similarity">
    <text evidence="2">Belongs to the major facilitator superfamily.</text>
</comment>
<feature type="transmembrane region" description="Helical" evidence="7">
    <location>
        <begin position="325"/>
        <end position="344"/>
    </location>
</feature>
<dbReference type="PROSITE" id="PS50850">
    <property type="entry name" value="MFS"/>
    <property type="match status" value="1"/>
</dbReference>
<keyword evidence="3" id="KW-0813">Transport</keyword>
<evidence type="ECO:0000313" key="9">
    <source>
        <dbReference type="EMBL" id="KAK5048613.1"/>
    </source>
</evidence>
<dbReference type="PANTHER" id="PTHR23514:SF3">
    <property type="entry name" value="BYPASS OF STOP CODON PROTEIN 6"/>
    <property type="match status" value="1"/>
</dbReference>
<dbReference type="Pfam" id="PF07690">
    <property type="entry name" value="MFS_1"/>
    <property type="match status" value="1"/>
</dbReference>
<protein>
    <recommendedName>
        <fullName evidence="8">Major facilitator superfamily (MFS) profile domain-containing protein</fullName>
    </recommendedName>
</protein>
<comment type="subcellular location">
    <subcellularLocation>
        <location evidence="1">Endomembrane system</location>
        <topology evidence="1">Multi-pass membrane protein</topology>
    </subcellularLocation>
</comment>
<dbReference type="Proteomes" id="UP001358417">
    <property type="component" value="Unassembled WGS sequence"/>
</dbReference>
<evidence type="ECO:0000256" key="7">
    <source>
        <dbReference type="SAM" id="Phobius"/>
    </source>
</evidence>
<feature type="transmembrane region" description="Helical" evidence="7">
    <location>
        <begin position="146"/>
        <end position="166"/>
    </location>
</feature>
<feature type="transmembrane region" description="Helical" evidence="7">
    <location>
        <begin position="88"/>
        <end position="110"/>
    </location>
</feature>
<dbReference type="GeneID" id="89973879"/>
<dbReference type="InterPro" id="IPR051788">
    <property type="entry name" value="MFS_Transporter"/>
</dbReference>
<feature type="domain" description="Major facilitator superfamily (MFS) profile" evidence="8">
    <location>
        <begin position="57"/>
        <end position="438"/>
    </location>
</feature>
<feature type="transmembrane region" description="Helical" evidence="7">
    <location>
        <begin position="414"/>
        <end position="434"/>
    </location>
</feature>
<reference evidence="9 10" key="1">
    <citation type="submission" date="2023-08" db="EMBL/GenBank/DDBJ databases">
        <title>Black Yeasts Isolated from many extreme environments.</title>
        <authorList>
            <person name="Coleine C."/>
            <person name="Stajich J.E."/>
            <person name="Selbmann L."/>
        </authorList>
    </citation>
    <scope>NUCLEOTIDE SEQUENCE [LARGE SCALE GENOMIC DNA]</scope>
    <source>
        <strain evidence="9 10">CCFEE 5792</strain>
    </source>
</reference>
<dbReference type="PANTHER" id="PTHR23514">
    <property type="entry name" value="BYPASS OF STOP CODON PROTEIN 6"/>
    <property type="match status" value="1"/>
</dbReference>
<keyword evidence="4 7" id="KW-0812">Transmembrane</keyword>
<feature type="transmembrane region" description="Helical" evidence="7">
    <location>
        <begin position="209"/>
        <end position="231"/>
    </location>
</feature>
<comment type="caution">
    <text evidence="9">The sequence shown here is derived from an EMBL/GenBank/DDBJ whole genome shotgun (WGS) entry which is preliminary data.</text>
</comment>
<organism evidence="9 10">
    <name type="scientific">Exophiala bonariae</name>
    <dbReference type="NCBI Taxonomy" id="1690606"/>
    <lineage>
        <taxon>Eukaryota</taxon>
        <taxon>Fungi</taxon>
        <taxon>Dikarya</taxon>
        <taxon>Ascomycota</taxon>
        <taxon>Pezizomycotina</taxon>
        <taxon>Eurotiomycetes</taxon>
        <taxon>Chaetothyriomycetidae</taxon>
        <taxon>Chaetothyriales</taxon>
        <taxon>Herpotrichiellaceae</taxon>
        <taxon>Exophiala</taxon>
    </lineage>
</organism>